<organism evidence="2 3">
    <name type="scientific">Virgibacillus salinus</name>
    <dbReference type="NCBI Taxonomy" id="553311"/>
    <lineage>
        <taxon>Bacteria</taxon>
        <taxon>Bacillati</taxon>
        <taxon>Bacillota</taxon>
        <taxon>Bacilli</taxon>
        <taxon>Bacillales</taxon>
        <taxon>Bacillaceae</taxon>
        <taxon>Virgibacillus</taxon>
    </lineage>
</organism>
<feature type="domain" description="DUF6933" evidence="1">
    <location>
        <begin position="6"/>
        <end position="157"/>
    </location>
</feature>
<dbReference type="Proteomes" id="UP000199444">
    <property type="component" value="Unassembled WGS sequence"/>
</dbReference>
<evidence type="ECO:0000259" key="1">
    <source>
        <dbReference type="Pfam" id="PF22016"/>
    </source>
</evidence>
<evidence type="ECO:0000313" key="2">
    <source>
        <dbReference type="EMBL" id="SDR10708.1"/>
    </source>
</evidence>
<dbReference type="RefSeq" id="WP_092494344.1">
    <property type="nucleotide sequence ID" value="NZ_FNKD01000005.1"/>
</dbReference>
<dbReference type="EMBL" id="FNKD01000005">
    <property type="protein sequence ID" value="SDR10708.1"/>
    <property type="molecule type" value="Genomic_DNA"/>
</dbReference>
<sequence>MFHILQIQCTKKLADELKIKTSNEQIADNEPLYSWHAHIFYYNRKKYCIVMNNSTRYNFIIGSLRKKEFSQFSSLVKEGIRKNLLAEGFAEKVVETYMKKCDDVNYAPTSERSIISQINEMISATKFFQENNEADTIEDKLDEINRFNNKFVMLTLPETYSAESMKKALIKEVLL</sequence>
<reference evidence="2 3" key="1">
    <citation type="submission" date="2016-10" db="EMBL/GenBank/DDBJ databases">
        <authorList>
            <person name="de Groot N.N."/>
        </authorList>
    </citation>
    <scope>NUCLEOTIDE SEQUENCE [LARGE SCALE GENOMIC DNA]</scope>
    <source>
        <strain evidence="2 3">CGMCC 1.10449</strain>
    </source>
</reference>
<dbReference type="Pfam" id="PF22016">
    <property type="entry name" value="DUF6933"/>
    <property type="match status" value="1"/>
</dbReference>
<keyword evidence="3" id="KW-1185">Reference proteome</keyword>
<accession>A0A1H1GCV3</accession>
<name>A0A1H1GCV3_9BACI</name>
<dbReference type="InterPro" id="IPR053864">
    <property type="entry name" value="DUF6933"/>
</dbReference>
<dbReference type="STRING" id="553311.SAMN05216231_3631"/>
<evidence type="ECO:0000313" key="3">
    <source>
        <dbReference type="Proteomes" id="UP000199444"/>
    </source>
</evidence>
<gene>
    <name evidence="2" type="ORF">SAMN05216231_3631</name>
</gene>
<protein>
    <recommendedName>
        <fullName evidence="1">DUF6933 domain-containing protein</fullName>
    </recommendedName>
</protein>
<dbReference type="AlphaFoldDB" id="A0A1H1GCV3"/>
<proteinExistence type="predicted"/>